<protein>
    <submittedName>
        <fullName evidence="1">Uncharacterized protein</fullName>
    </submittedName>
</protein>
<gene>
    <name evidence="1" type="ORF">E2C01_012351</name>
</gene>
<comment type="caution">
    <text evidence="1">The sequence shown here is derived from an EMBL/GenBank/DDBJ whole genome shotgun (WGS) entry which is preliminary data.</text>
</comment>
<evidence type="ECO:0000313" key="1">
    <source>
        <dbReference type="EMBL" id="MPC19437.1"/>
    </source>
</evidence>
<organism evidence="1 2">
    <name type="scientific">Portunus trituberculatus</name>
    <name type="common">Swimming crab</name>
    <name type="synonym">Neptunus trituberculatus</name>
    <dbReference type="NCBI Taxonomy" id="210409"/>
    <lineage>
        <taxon>Eukaryota</taxon>
        <taxon>Metazoa</taxon>
        <taxon>Ecdysozoa</taxon>
        <taxon>Arthropoda</taxon>
        <taxon>Crustacea</taxon>
        <taxon>Multicrustacea</taxon>
        <taxon>Malacostraca</taxon>
        <taxon>Eumalacostraca</taxon>
        <taxon>Eucarida</taxon>
        <taxon>Decapoda</taxon>
        <taxon>Pleocyemata</taxon>
        <taxon>Brachyura</taxon>
        <taxon>Eubrachyura</taxon>
        <taxon>Portunoidea</taxon>
        <taxon>Portunidae</taxon>
        <taxon>Portuninae</taxon>
        <taxon>Portunus</taxon>
    </lineage>
</organism>
<dbReference type="EMBL" id="VSRR010000770">
    <property type="protein sequence ID" value="MPC19437.1"/>
    <property type="molecule type" value="Genomic_DNA"/>
</dbReference>
<name>A0A5B7DDZ2_PORTR</name>
<proteinExistence type="predicted"/>
<dbReference type="AlphaFoldDB" id="A0A5B7DDZ2"/>
<evidence type="ECO:0000313" key="2">
    <source>
        <dbReference type="Proteomes" id="UP000324222"/>
    </source>
</evidence>
<reference evidence="1 2" key="1">
    <citation type="submission" date="2019-05" db="EMBL/GenBank/DDBJ databases">
        <title>Another draft genome of Portunus trituberculatus and its Hox gene families provides insights of decapod evolution.</title>
        <authorList>
            <person name="Jeong J.-H."/>
            <person name="Song I."/>
            <person name="Kim S."/>
            <person name="Choi T."/>
            <person name="Kim D."/>
            <person name="Ryu S."/>
            <person name="Kim W."/>
        </authorList>
    </citation>
    <scope>NUCLEOTIDE SEQUENCE [LARGE SCALE GENOMIC DNA]</scope>
    <source>
        <tissue evidence="1">Muscle</tissue>
    </source>
</reference>
<accession>A0A5B7DDZ2</accession>
<keyword evidence="2" id="KW-1185">Reference proteome</keyword>
<dbReference type="Proteomes" id="UP000324222">
    <property type="component" value="Unassembled WGS sequence"/>
</dbReference>
<sequence>MPERPRSPSLPGLPLRPRCPIGPIIPRIPLGPCQERNFLRPSKKAPSSLICLKANTKLVSTYWNHKDVTWRTLNTIGARNTSPARISLLAWWSWWSRWSRVTSKNALREVLRHGGSIIILWLKF</sequence>